<dbReference type="InterPro" id="IPR036291">
    <property type="entry name" value="NAD(P)-bd_dom_sf"/>
</dbReference>
<name>A0ABS5QCR3_9PROT</name>
<gene>
    <name evidence="3" type="ORF">KHU32_10185</name>
</gene>
<dbReference type="SMART" id="SM00829">
    <property type="entry name" value="PKS_ER"/>
    <property type="match status" value="1"/>
</dbReference>
<dbReference type="Pfam" id="PF00107">
    <property type="entry name" value="ADH_zinc_N"/>
    <property type="match status" value="1"/>
</dbReference>
<dbReference type="Proteomes" id="UP000766336">
    <property type="component" value="Unassembled WGS sequence"/>
</dbReference>
<evidence type="ECO:0000256" key="1">
    <source>
        <dbReference type="ARBA" id="ARBA00023002"/>
    </source>
</evidence>
<evidence type="ECO:0000313" key="3">
    <source>
        <dbReference type="EMBL" id="MBS7811307.1"/>
    </source>
</evidence>
<dbReference type="SUPFAM" id="SSF51735">
    <property type="entry name" value="NAD(P)-binding Rossmann-fold domains"/>
    <property type="match status" value="1"/>
</dbReference>
<dbReference type="EMBL" id="JAHCDA010000002">
    <property type="protein sequence ID" value="MBS7811307.1"/>
    <property type="molecule type" value="Genomic_DNA"/>
</dbReference>
<dbReference type="InterPro" id="IPR020843">
    <property type="entry name" value="ER"/>
</dbReference>
<evidence type="ECO:0000259" key="2">
    <source>
        <dbReference type="SMART" id="SM00829"/>
    </source>
</evidence>
<dbReference type="InterPro" id="IPR013149">
    <property type="entry name" value="ADH-like_C"/>
</dbReference>
<dbReference type="SUPFAM" id="SSF50129">
    <property type="entry name" value="GroES-like"/>
    <property type="match status" value="1"/>
</dbReference>
<dbReference type="CDD" id="cd05288">
    <property type="entry name" value="PGDH"/>
    <property type="match status" value="1"/>
</dbReference>
<dbReference type="RefSeq" id="WP_213669997.1">
    <property type="nucleotide sequence ID" value="NZ_JAHCDA010000002.1"/>
</dbReference>
<dbReference type="Gene3D" id="3.90.180.10">
    <property type="entry name" value="Medium-chain alcohol dehydrogenases, catalytic domain"/>
    <property type="match status" value="1"/>
</dbReference>
<keyword evidence="1" id="KW-0560">Oxidoreductase</keyword>
<dbReference type="InterPro" id="IPR011032">
    <property type="entry name" value="GroES-like_sf"/>
</dbReference>
<protein>
    <submittedName>
        <fullName evidence="3">NADP-dependent oxidoreductase</fullName>
    </submittedName>
</protein>
<dbReference type="PANTHER" id="PTHR43205">
    <property type="entry name" value="PROSTAGLANDIN REDUCTASE"/>
    <property type="match status" value="1"/>
</dbReference>
<feature type="domain" description="Enoyl reductase (ER)" evidence="2">
    <location>
        <begin position="18"/>
        <end position="336"/>
    </location>
</feature>
<dbReference type="PANTHER" id="PTHR43205:SF7">
    <property type="entry name" value="PROSTAGLANDIN REDUCTASE 1"/>
    <property type="match status" value="1"/>
</dbReference>
<dbReference type="Pfam" id="PF16884">
    <property type="entry name" value="ADH_N_2"/>
    <property type="match status" value="1"/>
</dbReference>
<organism evidence="3 4">
    <name type="scientific">Roseococcus pinisoli</name>
    <dbReference type="NCBI Taxonomy" id="2835040"/>
    <lineage>
        <taxon>Bacteria</taxon>
        <taxon>Pseudomonadati</taxon>
        <taxon>Pseudomonadota</taxon>
        <taxon>Alphaproteobacteria</taxon>
        <taxon>Acetobacterales</taxon>
        <taxon>Roseomonadaceae</taxon>
        <taxon>Roseococcus</taxon>
    </lineage>
</organism>
<accession>A0ABS5QCR3</accession>
<dbReference type="Gene3D" id="3.40.50.720">
    <property type="entry name" value="NAD(P)-binding Rossmann-like Domain"/>
    <property type="match status" value="1"/>
</dbReference>
<reference evidence="3 4" key="1">
    <citation type="submission" date="2021-05" db="EMBL/GenBank/DDBJ databases">
        <title>Roseococcus sp. XZZS9, whole genome shotgun sequencing project.</title>
        <authorList>
            <person name="Zhao G."/>
            <person name="Shen L."/>
        </authorList>
    </citation>
    <scope>NUCLEOTIDE SEQUENCE [LARGE SCALE GENOMIC DNA]</scope>
    <source>
        <strain evidence="3 4">XZZS9</strain>
    </source>
</reference>
<proteinExistence type="predicted"/>
<evidence type="ECO:0000313" key="4">
    <source>
        <dbReference type="Proteomes" id="UP000766336"/>
    </source>
</evidence>
<dbReference type="InterPro" id="IPR041694">
    <property type="entry name" value="ADH_N_2"/>
</dbReference>
<sequence>MSEKNLQVLLRRRPVGEPVADDFEIVETAVPSPGPGEVLVRARFLSLDPYMRGRMSDAKSYSKPVELGAVMEGMTVGEVVASNHPDFKAGDTVMGGYGWQRFCAVEAARLRKVDPAEAPLSANLGVLGMPGLTAWYGLEEIGEPKAGETVVISAASGAVGQVAGQIAKARGARVIGIAGGAAKCAFVKDELGFDACLDHRGDLDAQLDAACPEGIDVYWENVGGHVQEAVFPRFRDFGRMVMCGMIAQYNQAPGADAKGAPAGPNLGPVVRKRLRIQGFIVSDKGWQLYPQFRAEVLGLMKSKKLVWKEDVVQGLPNAPEAFIGLLKGKNFGKLVIAID</sequence>
<comment type="caution">
    <text evidence="3">The sequence shown here is derived from an EMBL/GenBank/DDBJ whole genome shotgun (WGS) entry which is preliminary data.</text>
</comment>
<dbReference type="InterPro" id="IPR045010">
    <property type="entry name" value="MDR_fam"/>
</dbReference>
<keyword evidence="4" id="KW-1185">Reference proteome</keyword>